<evidence type="ECO:0000313" key="1">
    <source>
        <dbReference type="EMBL" id="OHA09409.1"/>
    </source>
</evidence>
<evidence type="ECO:0000313" key="2">
    <source>
        <dbReference type="Proteomes" id="UP000176705"/>
    </source>
</evidence>
<sequence>MRLFFYVLLIAGGVWAFTHYVSPATRHDALARVGLARFIEETAPNYLREKFSIRENPVEKRARMLAELSAELDGVRESTGILAPMNEDGTPKPLPKEADIREQAERIRAAVEKSEVILSTVQDANREDGVVRMTTARLLDAVLSAPTATGTPAVCPE</sequence>
<proteinExistence type="predicted"/>
<dbReference type="AlphaFoldDB" id="A0A1G2LF24"/>
<dbReference type="EMBL" id="MHQS01000003">
    <property type="protein sequence ID" value="OHA09409.1"/>
    <property type="molecule type" value="Genomic_DNA"/>
</dbReference>
<organism evidence="1 2">
    <name type="scientific">Candidatus Sungbacteria bacterium RIFCSPLOWO2_01_FULL_59_16</name>
    <dbReference type="NCBI Taxonomy" id="1802280"/>
    <lineage>
        <taxon>Bacteria</taxon>
        <taxon>Candidatus Sungiibacteriota</taxon>
    </lineage>
</organism>
<reference evidence="1 2" key="1">
    <citation type="journal article" date="2016" name="Nat. Commun.">
        <title>Thousands of microbial genomes shed light on interconnected biogeochemical processes in an aquifer system.</title>
        <authorList>
            <person name="Anantharaman K."/>
            <person name="Brown C.T."/>
            <person name="Hug L.A."/>
            <person name="Sharon I."/>
            <person name="Castelle C.J."/>
            <person name="Probst A.J."/>
            <person name="Thomas B.C."/>
            <person name="Singh A."/>
            <person name="Wilkins M.J."/>
            <person name="Karaoz U."/>
            <person name="Brodie E.L."/>
            <person name="Williams K.H."/>
            <person name="Hubbard S.S."/>
            <person name="Banfield J.F."/>
        </authorList>
    </citation>
    <scope>NUCLEOTIDE SEQUENCE [LARGE SCALE GENOMIC DNA]</scope>
</reference>
<gene>
    <name evidence="1" type="ORF">A3B37_02505</name>
</gene>
<accession>A0A1G2LF24</accession>
<name>A0A1G2LF24_9BACT</name>
<comment type="caution">
    <text evidence="1">The sequence shown here is derived from an EMBL/GenBank/DDBJ whole genome shotgun (WGS) entry which is preliminary data.</text>
</comment>
<dbReference type="Proteomes" id="UP000176705">
    <property type="component" value="Unassembled WGS sequence"/>
</dbReference>
<protein>
    <submittedName>
        <fullName evidence="1">Uncharacterized protein</fullName>
    </submittedName>
</protein>